<evidence type="ECO:0000256" key="2">
    <source>
        <dbReference type="ARBA" id="ARBA00022801"/>
    </source>
</evidence>
<dbReference type="PROSITE" id="PS51257">
    <property type="entry name" value="PROKAR_LIPOPROTEIN"/>
    <property type="match status" value="1"/>
</dbReference>
<feature type="signal peptide" evidence="4">
    <location>
        <begin position="1"/>
        <end position="23"/>
    </location>
</feature>
<accession>A0ABX7P3B9</accession>
<proteinExistence type="inferred from homology"/>
<dbReference type="PANTHER" id="PTHR12670:SF1">
    <property type="entry name" value="NEUTRAL CERAMIDASE"/>
    <property type="match status" value="1"/>
</dbReference>
<feature type="chain" id="PRO_5045619726" description="Neutral ceramidase" evidence="4">
    <location>
        <begin position="24"/>
        <end position="696"/>
    </location>
</feature>
<dbReference type="Pfam" id="PF17048">
    <property type="entry name" value="Ceramidse_alk_C"/>
    <property type="match status" value="1"/>
</dbReference>
<evidence type="ECO:0000313" key="8">
    <source>
        <dbReference type="Proteomes" id="UP000662747"/>
    </source>
</evidence>
<comment type="catalytic activity">
    <reaction evidence="3">
        <text>an N-acylsphing-4-enine + H2O = sphing-4-enine + a fatty acid</text>
        <dbReference type="Rhea" id="RHEA:20856"/>
        <dbReference type="ChEBI" id="CHEBI:15377"/>
        <dbReference type="ChEBI" id="CHEBI:28868"/>
        <dbReference type="ChEBI" id="CHEBI:52639"/>
        <dbReference type="ChEBI" id="CHEBI:57756"/>
        <dbReference type="EC" id="3.5.1.23"/>
    </reaction>
</comment>
<dbReference type="InterPro" id="IPR006823">
    <property type="entry name" value="Ceramidase_alk"/>
</dbReference>
<feature type="domain" description="Neutral/alkaline non-lysosomal ceramidase N-terminal" evidence="5">
    <location>
        <begin position="57"/>
        <end position="530"/>
    </location>
</feature>
<keyword evidence="8" id="KW-1185">Reference proteome</keyword>
<keyword evidence="4" id="KW-0732">Signal</keyword>
<keyword evidence="2 3" id="KW-0378">Hydrolase</keyword>
<evidence type="ECO:0000256" key="3">
    <source>
        <dbReference type="RuleBase" id="RU366019"/>
    </source>
</evidence>
<dbReference type="EMBL" id="CP071090">
    <property type="protein sequence ID" value="QSQ24946.1"/>
    <property type="molecule type" value="Genomic_DNA"/>
</dbReference>
<evidence type="ECO:0000313" key="7">
    <source>
        <dbReference type="EMBL" id="QSQ24946.1"/>
    </source>
</evidence>
<dbReference type="Proteomes" id="UP000662747">
    <property type="component" value="Chromosome"/>
</dbReference>
<evidence type="ECO:0000259" key="6">
    <source>
        <dbReference type="Pfam" id="PF17048"/>
    </source>
</evidence>
<dbReference type="RefSeq" id="WP_206726506.1">
    <property type="nucleotide sequence ID" value="NZ_CP071090.1"/>
</dbReference>
<dbReference type="InterPro" id="IPR031331">
    <property type="entry name" value="NEUT/ALK_ceramidase_C"/>
</dbReference>
<evidence type="ECO:0000256" key="4">
    <source>
        <dbReference type="SAM" id="SignalP"/>
    </source>
</evidence>
<evidence type="ECO:0000259" key="5">
    <source>
        <dbReference type="Pfam" id="PF04734"/>
    </source>
</evidence>
<evidence type="ECO:0000256" key="1">
    <source>
        <dbReference type="ARBA" id="ARBA00009835"/>
    </source>
</evidence>
<name>A0ABX7P3B9_9BACT</name>
<dbReference type="Gene3D" id="2.60.40.2300">
    <property type="entry name" value="Neutral/alkaline non-lysosomal ceramidase, C-terminal domain"/>
    <property type="match status" value="1"/>
</dbReference>
<dbReference type="EC" id="3.5.1.23" evidence="3"/>
<dbReference type="Pfam" id="PF04734">
    <property type="entry name" value="Ceramidase_alk"/>
    <property type="match status" value="1"/>
</dbReference>
<comment type="similarity">
    <text evidence="1 3">Belongs to the neutral ceramidase family.</text>
</comment>
<organism evidence="7 8">
    <name type="scientific">Pyxidicoccus parkwayensis</name>
    <dbReference type="NCBI Taxonomy" id="2813578"/>
    <lineage>
        <taxon>Bacteria</taxon>
        <taxon>Pseudomonadati</taxon>
        <taxon>Myxococcota</taxon>
        <taxon>Myxococcia</taxon>
        <taxon>Myxococcales</taxon>
        <taxon>Cystobacterineae</taxon>
        <taxon>Myxococcaceae</taxon>
        <taxon>Pyxidicoccus</taxon>
    </lineage>
</organism>
<keyword evidence="3" id="KW-0443">Lipid metabolism</keyword>
<reference evidence="7 8" key="1">
    <citation type="submission" date="2021-02" db="EMBL/GenBank/DDBJ databases">
        <title>De Novo genome assembly of isolated myxobacteria.</title>
        <authorList>
            <person name="Stevens D.C."/>
        </authorList>
    </citation>
    <scope>NUCLEOTIDE SEQUENCE [LARGE SCALE GENOMIC DNA]</scope>
    <source>
        <strain evidence="8">SCPEA02</strain>
    </source>
</reference>
<gene>
    <name evidence="7" type="ORF">JY651_08395</name>
</gene>
<dbReference type="InterPro" id="IPR038445">
    <property type="entry name" value="NCDase_C_sf"/>
</dbReference>
<keyword evidence="3" id="KW-0746">Sphingolipid metabolism</keyword>
<dbReference type="PANTHER" id="PTHR12670">
    <property type="entry name" value="CERAMIDASE"/>
    <property type="match status" value="1"/>
</dbReference>
<dbReference type="InterPro" id="IPR031329">
    <property type="entry name" value="NEUT/ALK_ceramidase_N"/>
</dbReference>
<protein>
    <recommendedName>
        <fullName evidence="3">Neutral ceramidase</fullName>
        <ecNumber evidence="3">3.5.1.23</ecNumber>
    </recommendedName>
</protein>
<sequence>MQTCLARRWCPWVLALLLSACGAEVGKPSVEEGRAPPTVETVAQPALTGPCAGNTSFQVGAGIYDITGPAAELGMMGYAMLEQKTAGIHQRLRARAFVIASPCNGKRVAFVSADAAFIAQGVKQQVVERLRATYGGAYSDDNVVLSATHTHSGPGGFSHYALYNLTILGFDKQNFDAIVDGIYQSIVLAHGNLTAGSVRMASGDLLNTSINRSPEAYLRNPATERAQFNQDTDKRMTLLRLQSSTGQEVGLINWFAVHGTSMGNDNLLISGDNKGYAAYLFEKQKGTSYTAAKTFVAAFAQSNEGDVTPNIYGGENGGGADDFESTELSGRKQYDLARALYDGATQSLTGAVDYRHTYVKMDEVQVAPAYTDGVARTTCEAAIGISMLAGAEDGPGFGSEGATCEDIHDVWNAITCAVTTTPCQGEKPVVLEMGTMQPYPWTPEVLPLQVVTLGNLALVAVPFEMTTMAGRRLRATVQAQLAPLGVDTVVIAGLANAYAGYLVTREEYAKQDYEGASTHFGPWQLAAVQQEAEKLASALRTGVSVPSGPTPRDLRNDQTTVQTGVVFDDKLLWVDFGGIVTNAQASYSRGATVSVKFWGGHPKNNLRRQGSFLQVQRKSGTSWVTVANDWDWETKYRWERNNCVPTFACSHVTVEWRIPADATPGTYRIRHDGDWKSGWDGLIRPYTGYSREFTVN</sequence>
<feature type="domain" description="Neutral/alkaline non-lysosomal ceramidase C-terminal" evidence="6">
    <location>
        <begin position="533"/>
        <end position="695"/>
    </location>
</feature>